<gene>
    <name evidence="2" type="ORF">V1I91_07810</name>
</gene>
<name>A0ABU7ISM4_9FLAO</name>
<keyword evidence="3" id="KW-1185">Reference proteome</keyword>
<dbReference type="Proteomes" id="UP001356308">
    <property type="component" value="Unassembled WGS sequence"/>
</dbReference>
<feature type="transmembrane region" description="Helical" evidence="1">
    <location>
        <begin position="38"/>
        <end position="59"/>
    </location>
</feature>
<keyword evidence="1" id="KW-0812">Transmembrane</keyword>
<evidence type="ECO:0000313" key="3">
    <source>
        <dbReference type="Proteomes" id="UP001356308"/>
    </source>
</evidence>
<reference evidence="2 3" key="1">
    <citation type="submission" date="2024-01" db="EMBL/GenBank/DDBJ databases">
        <title>Maribacter spp. originated from different algae showed divergent polysaccharides utilization ability.</title>
        <authorList>
            <person name="Wang H."/>
            <person name="Wu Y."/>
        </authorList>
    </citation>
    <scope>NUCLEOTIDE SEQUENCE [LARGE SCALE GENOMIC DNA]</scope>
    <source>
        <strain evidence="2 3">PR1</strain>
    </source>
</reference>
<feature type="transmembrane region" description="Helical" evidence="1">
    <location>
        <begin position="6"/>
        <end position="26"/>
    </location>
</feature>
<evidence type="ECO:0000256" key="1">
    <source>
        <dbReference type="SAM" id="Phobius"/>
    </source>
</evidence>
<dbReference type="PANTHER" id="PTHR37947">
    <property type="entry name" value="BLL2462 PROTEIN"/>
    <property type="match status" value="1"/>
</dbReference>
<keyword evidence="1" id="KW-0472">Membrane</keyword>
<proteinExistence type="predicted"/>
<organism evidence="2 3">
    <name type="scientific">Maribacter cobaltidurans</name>
    <dbReference type="NCBI Taxonomy" id="1178778"/>
    <lineage>
        <taxon>Bacteria</taxon>
        <taxon>Pseudomonadati</taxon>
        <taxon>Bacteroidota</taxon>
        <taxon>Flavobacteriia</taxon>
        <taxon>Flavobacteriales</taxon>
        <taxon>Flavobacteriaceae</taxon>
        <taxon>Maribacter</taxon>
    </lineage>
</organism>
<evidence type="ECO:0000313" key="2">
    <source>
        <dbReference type="EMBL" id="MEE1975972.1"/>
    </source>
</evidence>
<dbReference type="PANTHER" id="PTHR37947:SF1">
    <property type="entry name" value="BLL2462 PROTEIN"/>
    <property type="match status" value="1"/>
</dbReference>
<accession>A0ABU7ISM4</accession>
<dbReference type="EMBL" id="JAZDDG010000003">
    <property type="protein sequence ID" value="MEE1975972.1"/>
    <property type="molecule type" value="Genomic_DNA"/>
</dbReference>
<dbReference type="RefSeq" id="WP_272650789.1">
    <property type="nucleotide sequence ID" value="NZ_JAZDDG010000003.1"/>
</dbReference>
<keyword evidence="1" id="KW-1133">Transmembrane helix</keyword>
<protein>
    <submittedName>
        <fullName evidence="2">VWA domain-containing protein</fullName>
    </submittedName>
</protein>
<sequence length="672" mass="75543">MQTETVLLIILAALVALLVSLFQYYFRNKRRDKLHVTLSFLRFLGVFGILLLLINPQILKTTYKIEKPVLAVLVDNSTSAASSKEEIESILSALKNSETITDRFTVSNYVFGETLRPLDSLTFADELTNIDNSISSINEAYRRKESTILLISDGNQTVGKDYIFNLDTKKPIYTVTIGDTTAYEDLSIGAINSNRYAFLNNKFPLESYVTYQGNGNVSGRVNITLDGKNIFSQAISLSKSNNLASINTLIDANSVGNKTIKVSVTKLASERNISNNTRQTTVEVIDEKTNVAIVSQILHPDLGAFKKAIESNEQRQVQFISSNTTSQILDDMDLFILYEPDRSFKSIIEYIQSKKSNYLMVTGVNTDFGFLNQVQENFIFELGYPEQEVFGSLNSAFSKYDITDFDMSNFPPLSSDAGPLLLNTSNDILLDSEIKGVNINSPLLSVFEDNSWKRGLWVGSGIWKWRGQTYRNSGDFSNFDLFMGKLVRYLTSNARRERLNLEYNSLIEGSNSAVVTATYFDEAYVFEPNATLDITIRTDVKESTRPMVLRNGYYEADLSDLSPGSYEFRVNVAGGNISKSGNFVISEFDLEKQFVSSNYQKMNLLSSYTKGTSFLPSQVNQIIDELSSNDAFVPTQKSIENIVSLVDYRMLLAIIVLAFTIEWFLRKYNGLI</sequence>
<comment type="caution">
    <text evidence="2">The sequence shown here is derived from an EMBL/GenBank/DDBJ whole genome shotgun (WGS) entry which is preliminary data.</text>
</comment>